<dbReference type="Gene3D" id="1.10.3720.10">
    <property type="entry name" value="MetI-like"/>
    <property type="match status" value="1"/>
</dbReference>
<dbReference type="AlphaFoldDB" id="A0A1Y2T5R5"/>
<dbReference type="Pfam" id="PF00528">
    <property type="entry name" value="BPD_transp_1"/>
    <property type="match status" value="1"/>
</dbReference>
<dbReference type="InterPro" id="IPR049783">
    <property type="entry name" value="ABC_perm_TupB-like"/>
</dbReference>
<accession>A0A1Y2T5R5</accession>
<reference evidence="8" key="1">
    <citation type="submission" date="2016-04" db="EMBL/GenBank/DDBJ databases">
        <authorList>
            <person name="Antunes L.P."/>
            <person name="Martins L.F."/>
            <person name="Pereira R.V."/>
            <person name="Thomas A.M."/>
            <person name="Barbosa D."/>
            <person name="Nascimento L."/>
            <person name="Silva G.M."/>
            <person name="Condomitti G.W."/>
            <person name="Digiampietri L.A."/>
            <person name="Lombardi K.C."/>
            <person name="Ramos P.L."/>
            <person name="Quaggio R.B."/>
            <person name="Oliveira J.C."/>
            <person name="Pascon R.C."/>
            <person name="Cruz J.B."/>
            <person name="Silva A.M."/>
            <person name="Setubal J.C."/>
        </authorList>
    </citation>
    <scope>NUCLEOTIDE SEQUENCE [LARGE SCALE GENOMIC DNA]</scope>
</reference>
<comment type="caution">
    <text evidence="7">The sequence shown here is derived from an EMBL/GenBank/DDBJ whole genome shotgun (WGS) entry which is preliminary data.</text>
</comment>
<dbReference type="EMBL" id="LWLV01000908">
    <property type="protein sequence ID" value="OTA41007.1"/>
    <property type="molecule type" value="Genomic_DNA"/>
</dbReference>
<dbReference type="InterPro" id="IPR000515">
    <property type="entry name" value="MetI-like"/>
</dbReference>
<evidence type="ECO:0000259" key="6">
    <source>
        <dbReference type="PROSITE" id="PS50928"/>
    </source>
</evidence>
<keyword evidence="2 5" id="KW-0812">Transmembrane</keyword>
<dbReference type="Proteomes" id="UP000194267">
    <property type="component" value="Unassembled WGS sequence"/>
</dbReference>
<dbReference type="PANTHER" id="PTHR43632:SF1">
    <property type="entry name" value="PERMEASE COMPONENT OF TUNGSTATE ABC TRANSPORTER"/>
    <property type="match status" value="1"/>
</dbReference>
<dbReference type="GO" id="GO:0005886">
    <property type="term" value="C:plasma membrane"/>
    <property type="evidence" value="ECO:0007669"/>
    <property type="project" value="UniProtKB-SubCell"/>
</dbReference>
<feature type="transmembrane region" description="Helical" evidence="5">
    <location>
        <begin position="98"/>
        <end position="123"/>
    </location>
</feature>
<feature type="domain" description="ABC transmembrane type-1" evidence="6">
    <location>
        <begin position="26"/>
        <end position="222"/>
    </location>
</feature>
<dbReference type="InterPro" id="IPR035906">
    <property type="entry name" value="MetI-like_sf"/>
</dbReference>
<proteinExistence type="inferred from homology"/>
<feature type="transmembrane region" description="Helical" evidence="5">
    <location>
        <begin position="144"/>
        <end position="168"/>
    </location>
</feature>
<evidence type="ECO:0000313" key="7">
    <source>
        <dbReference type="EMBL" id="OTA41007.1"/>
    </source>
</evidence>
<feature type="transmembrane region" description="Helical" evidence="5">
    <location>
        <begin position="203"/>
        <end position="225"/>
    </location>
</feature>
<dbReference type="CDD" id="cd06261">
    <property type="entry name" value="TM_PBP2"/>
    <property type="match status" value="1"/>
</dbReference>
<keyword evidence="4 5" id="KW-0472">Membrane</keyword>
<evidence type="ECO:0000256" key="1">
    <source>
        <dbReference type="ARBA" id="ARBA00004141"/>
    </source>
</evidence>
<keyword evidence="5" id="KW-0813">Transport</keyword>
<evidence type="ECO:0000256" key="5">
    <source>
        <dbReference type="RuleBase" id="RU363032"/>
    </source>
</evidence>
<feature type="transmembrane region" description="Helical" evidence="5">
    <location>
        <begin position="32"/>
        <end position="54"/>
    </location>
</feature>
<evidence type="ECO:0000256" key="4">
    <source>
        <dbReference type="ARBA" id="ARBA00023136"/>
    </source>
</evidence>
<comment type="similarity">
    <text evidence="5">Belongs to the binding-protein-dependent transport system permease family.</text>
</comment>
<evidence type="ECO:0000256" key="3">
    <source>
        <dbReference type="ARBA" id="ARBA00022989"/>
    </source>
</evidence>
<feature type="transmembrane region" description="Helical" evidence="5">
    <location>
        <begin position="61"/>
        <end position="86"/>
    </location>
</feature>
<feature type="non-terminal residue" evidence="7">
    <location>
        <position position="229"/>
    </location>
</feature>
<organism evidence="7 8">
    <name type="scientific">Symbiobacterium thermophilum</name>
    <dbReference type="NCBI Taxonomy" id="2734"/>
    <lineage>
        <taxon>Bacteria</taxon>
        <taxon>Bacillati</taxon>
        <taxon>Bacillota</taxon>
        <taxon>Clostridia</taxon>
        <taxon>Eubacteriales</taxon>
        <taxon>Symbiobacteriaceae</taxon>
        <taxon>Symbiobacterium</taxon>
    </lineage>
</organism>
<dbReference type="PANTHER" id="PTHR43632">
    <property type="entry name" value="PERMEASE COMPONENT OF TUNGSTATE ABC TRANSPORTER"/>
    <property type="match status" value="1"/>
</dbReference>
<dbReference type="GO" id="GO:0055085">
    <property type="term" value="P:transmembrane transport"/>
    <property type="evidence" value="ECO:0007669"/>
    <property type="project" value="InterPro"/>
</dbReference>
<keyword evidence="3 5" id="KW-1133">Transmembrane helix</keyword>
<sequence>MELIGQGILAALRMLASLDPELVRVTLLTVRVAGTATLLSVLVGIPLGCFLALARFPGRSLLISLVNAGMGTPPVVAGLVVSLLLWRSGPLGHLKLMYTPTAMIIAQFLIALPLVTGFALAGIGQLNPKLHDQILALGASRWQLYWLLIREARLSLLAAVIGGFGGVISEVGASTMVGGNILGRTRVLTTATVMEVSKGNFDIAIALSIILMLLIWLVTYSLTLLQQRG</sequence>
<evidence type="ECO:0000313" key="8">
    <source>
        <dbReference type="Proteomes" id="UP000194267"/>
    </source>
</evidence>
<dbReference type="SUPFAM" id="SSF161098">
    <property type="entry name" value="MetI-like"/>
    <property type="match status" value="1"/>
</dbReference>
<protein>
    <submittedName>
        <fullName evidence="7">Tungstate transporter permease</fullName>
    </submittedName>
</protein>
<evidence type="ECO:0000256" key="2">
    <source>
        <dbReference type="ARBA" id="ARBA00022692"/>
    </source>
</evidence>
<comment type="subcellular location">
    <subcellularLocation>
        <location evidence="5">Cell membrane</location>
        <topology evidence="5">Multi-pass membrane protein</topology>
    </subcellularLocation>
    <subcellularLocation>
        <location evidence="1">Membrane</location>
        <topology evidence="1">Multi-pass membrane protein</topology>
    </subcellularLocation>
</comment>
<dbReference type="PROSITE" id="PS50928">
    <property type="entry name" value="ABC_TM1"/>
    <property type="match status" value="1"/>
</dbReference>
<dbReference type="NCBIfam" id="NF038017">
    <property type="entry name" value="ABC_perm1"/>
    <property type="match status" value="1"/>
</dbReference>
<name>A0A1Y2T5R5_SYMTR</name>
<gene>
    <name evidence="7" type="ORF">A6D92_10960</name>
</gene>